<dbReference type="PaxDb" id="3055-EDP04907"/>
<dbReference type="Proteomes" id="UP000006906">
    <property type="component" value="Chromosome 17"/>
</dbReference>
<gene>
    <name evidence="2" type="ORF">CHLRE_17g697550v5</name>
</gene>
<feature type="compositionally biased region" description="Low complexity" evidence="1">
    <location>
        <begin position="7"/>
        <end position="16"/>
    </location>
</feature>
<dbReference type="EMBL" id="CM008978">
    <property type="protein sequence ID" value="PNW69902.1"/>
    <property type="molecule type" value="Genomic_DNA"/>
</dbReference>
<organism evidence="2 3">
    <name type="scientific">Chlamydomonas reinhardtii</name>
    <name type="common">Chlamydomonas smithii</name>
    <dbReference type="NCBI Taxonomy" id="3055"/>
    <lineage>
        <taxon>Eukaryota</taxon>
        <taxon>Viridiplantae</taxon>
        <taxon>Chlorophyta</taxon>
        <taxon>core chlorophytes</taxon>
        <taxon>Chlorophyceae</taxon>
        <taxon>CS clade</taxon>
        <taxon>Chlamydomonadales</taxon>
        <taxon>Chlamydomonadaceae</taxon>
        <taxon>Chlamydomonas</taxon>
    </lineage>
</organism>
<sequence length="622" mass="65922">MQSLNVPLQPGSPGLLRSGGGKRGNSSSPAGSPFKARRNCVMLPHSFKFVFQARFGAIAQANGDALPPGAQSGVPRFAGLAGFMLKEPLGAWREGVNAANVVRDEDNQATIERDRDEMGNYWTYRAIPTLALGPAFTILNANLFGSEDMRLQNAMDSPNQQVLRQARINRTKFTVIASVAGEYQASNTQCWVPVFIAGHAANAEPIRLMCWFSEGSHFSQALERIADNRITRPIMFVGMVDVKPGSRDACIRPFEQSAPAFAPRNHSAQQAQSRAIQRLSAQLPAHVVNNTRVHADLHFRMDLPKSIYRSYVCKDPECRCQADNGVHPSGIIPPPHEAPDEVVQCLKCKGDMADTLFLQADATNLRTGAEFEVNMMASMARVLVSNPLPTAEYYSVLINIVNQADGGIGAAEAMTDATQQLSLKYTAGIKLNDLNEVMAVYMPPLDNKPAVFATLHYVYTMEAARTDYIAASVADNANVLGGGGPTAGGAYAAGSDANGGATAVPTAAAAAQPQAAISANGAAAALADGAPGMVAAAAPVAPAVGAAAAVARGAAAGVQHEATCSCSRCSSPRRLRTRPLLPWRWPSTVAPAKCSSPCLHRRPAAGCFRAWRRRSPATTSSC</sequence>
<keyword evidence="3" id="KW-1185">Reference proteome</keyword>
<accession>A0A2K3CNP2</accession>
<evidence type="ECO:0000313" key="3">
    <source>
        <dbReference type="Proteomes" id="UP000006906"/>
    </source>
</evidence>
<feature type="region of interest" description="Disordered" evidence="1">
    <location>
        <begin position="1"/>
        <end position="34"/>
    </location>
</feature>
<dbReference type="Gramene" id="PNW69902">
    <property type="protein sequence ID" value="PNW69902"/>
    <property type="gene ID" value="CHLRE_17g697550v5"/>
</dbReference>
<dbReference type="RefSeq" id="XP_042914307.1">
    <property type="nucleotide sequence ID" value="XM_043071848.1"/>
</dbReference>
<evidence type="ECO:0000313" key="2">
    <source>
        <dbReference type="EMBL" id="PNW69902.1"/>
    </source>
</evidence>
<protein>
    <submittedName>
        <fullName evidence="2">Uncharacterized protein</fullName>
    </submittedName>
</protein>
<proteinExistence type="predicted"/>
<name>A0A2K3CNP2_CHLRE</name>
<dbReference type="AlphaFoldDB" id="A0A2K3CNP2"/>
<dbReference type="GO" id="GO:0005829">
    <property type="term" value="C:cytosol"/>
    <property type="evidence" value="ECO:0000318"/>
    <property type="project" value="GO_Central"/>
</dbReference>
<reference evidence="2 3" key="1">
    <citation type="journal article" date="2007" name="Science">
        <title>The Chlamydomonas genome reveals the evolution of key animal and plant functions.</title>
        <authorList>
            <person name="Merchant S.S."/>
            <person name="Prochnik S.E."/>
            <person name="Vallon O."/>
            <person name="Harris E.H."/>
            <person name="Karpowicz S.J."/>
            <person name="Witman G.B."/>
            <person name="Terry A."/>
            <person name="Salamov A."/>
            <person name="Fritz-Laylin L.K."/>
            <person name="Marechal-Drouard L."/>
            <person name="Marshall W.F."/>
            <person name="Qu L.H."/>
            <person name="Nelson D.R."/>
            <person name="Sanderfoot A.A."/>
            <person name="Spalding M.H."/>
            <person name="Kapitonov V.V."/>
            <person name="Ren Q."/>
            <person name="Ferris P."/>
            <person name="Lindquist E."/>
            <person name="Shapiro H."/>
            <person name="Lucas S.M."/>
            <person name="Grimwood J."/>
            <person name="Schmutz J."/>
            <person name="Cardol P."/>
            <person name="Cerutti H."/>
            <person name="Chanfreau G."/>
            <person name="Chen C.L."/>
            <person name="Cognat V."/>
            <person name="Croft M.T."/>
            <person name="Dent R."/>
            <person name="Dutcher S."/>
            <person name="Fernandez E."/>
            <person name="Fukuzawa H."/>
            <person name="Gonzalez-Ballester D."/>
            <person name="Gonzalez-Halphen D."/>
            <person name="Hallmann A."/>
            <person name="Hanikenne M."/>
            <person name="Hippler M."/>
            <person name="Inwood W."/>
            <person name="Jabbari K."/>
            <person name="Kalanon M."/>
            <person name="Kuras R."/>
            <person name="Lefebvre P.A."/>
            <person name="Lemaire S.D."/>
            <person name="Lobanov A.V."/>
            <person name="Lohr M."/>
            <person name="Manuell A."/>
            <person name="Meier I."/>
            <person name="Mets L."/>
            <person name="Mittag M."/>
            <person name="Mittelmeier T."/>
            <person name="Moroney J.V."/>
            <person name="Moseley J."/>
            <person name="Napoli C."/>
            <person name="Nedelcu A.M."/>
            <person name="Niyogi K."/>
            <person name="Novoselov S.V."/>
            <person name="Paulsen I.T."/>
            <person name="Pazour G."/>
            <person name="Purton S."/>
            <person name="Ral J.P."/>
            <person name="Riano-Pachon D.M."/>
            <person name="Riekhof W."/>
            <person name="Rymarquis L."/>
            <person name="Schroda M."/>
            <person name="Stern D."/>
            <person name="Umen J."/>
            <person name="Willows R."/>
            <person name="Wilson N."/>
            <person name="Zimmer S.L."/>
            <person name="Allmer J."/>
            <person name="Balk J."/>
            <person name="Bisova K."/>
            <person name="Chen C.J."/>
            <person name="Elias M."/>
            <person name="Gendler K."/>
            <person name="Hauser C."/>
            <person name="Lamb M.R."/>
            <person name="Ledford H."/>
            <person name="Long J.C."/>
            <person name="Minagawa J."/>
            <person name="Page M.D."/>
            <person name="Pan J."/>
            <person name="Pootakham W."/>
            <person name="Roje S."/>
            <person name="Rose A."/>
            <person name="Stahlberg E."/>
            <person name="Terauchi A.M."/>
            <person name="Yang P."/>
            <person name="Ball S."/>
            <person name="Bowler C."/>
            <person name="Dieckmann C.L."/>
            <person name="Gladyshev V.N."/>
            <person name="Green P."/>
            <person name="Jorgensen R."/>
            <person name="Mayfield S."/>
            <person name="Mueller-Roeber B."/>
            <person name="Rajamani S."/>
            <person name="Sayre R.T."/>
            <person name="Brokstein P."/>
            <person name="Dubchak I."/>
            <person name="Goodstein D."/>
            <person name="Hornick L."/>
            <person name="Huang Y.W."/>
            <person name="Jhaveri J."/>
            <person name="Luo Y."/>
            <person name="Martinez D."/>
            <person name="Ngau W.C."/>
            <person name="Otillar B."/>
            <person name="Poliakov A."/>
            <person name="Porter A."/>
            <person name="Szajkowski L."/>
            <person name="Werner G."/>
            <person name="Zhou K."/>
            <person name="Grigoriev I.V."/>
            <person name="Rokhsar D.S."/>
            <person name="Grossman A.R."/>
        </authorList>
    </citation>
    <scope>NUCLEOTIDE SEQUENCE [LARGE SCALE GENOMIC DNA]</scope>
    <source>
        <strain evidence="3">CC-503</strain>
    </source>
</reference>
<evidence type="ECO:0000256" key="1">
    <source>
        <dbReference type="SAM" id="MobiDB-lite"/>
    </source>
</evidence>
<dbReference type="KEGG" id="cre:CHLRE_17g697550v5"/>
<dbReference type="InParanoid" id="A0A2K3CNP2"/>
<dbReference type="GeneID" id="5717364"/>